<keyword evidence="4 7" id="KW-0040">ANK repeat</keyword>
<dbReference type="SMART" id="SM00248">
    <property type="entry name" value="ANK"/>
    <property type="match status" value="5"/>
</dbReference>
<keyword evidence="11" id="KW-1185">Reference proteome</keyword>
<dbReference type="EC" id="3.1.1.4" evidence="1"/>
<feature type="region of interest" description="Disordered" evidence="9">
    <location>
        <begin position="600"/>
        <end position="630"/>
    </location>
</feature>
<keyword evidence="3 8" id="KW-0378">Hydrolase</keyword>
<evidence type="ECO:0000313" key="11">
    <source>
        <dbReference type="Proteomes" id="UP000050795"/>
    </source>
</evidence>
<keyword evidence="5 8" id="KW-0443">Lipid metabolism</keyword>
<feature type="region of interest" description="Disordered" evidence="9">
    <location>
        <begin position="842"/>
        <end position="880"/>
    </location>
</feature>
<dbReference type="InterPro" id="IPR016035">
    <property type="entry name" value="Acyl_Trfase/lysoPLipase"/>
</dbReference>
<protein>
    <recommendedName>
        <fullName evidence="1">phospholipase A2</fullName>
        <ecNumber evidence="1">3.1.1.4</ecNumber>
    </recommendedName>
</protein>
<proteinExistence type="predicted"/>
<reference evidence="12" key="2">
    <citation type="submission" date="2023-11" db="UniProtKB">
        <authorList>
            <consortium name="WormBaseParasite"/>
        </authorList>
    </citation>
    <scope>IDENTIFICATION</scope>
</reference>
<accession>A0AA85JJW0</accession>
<dbReference type="GO" id="GO:0047499">
    <property type="term" value="F:calcium-independent phospholipase A2 activity"/>
    <property type="evidence" value="ECO:0007669"/>
    <property type="project" value="InterPro"/>
</dbReference>
<feature type="repeat" description="ANK" evidence="7">
    <location>
        <begin position="318"/>
        <end position="351"/>
    </location>
</feature>
<dbReference type="Gene3D" id="3.40.1090.10">
    <property type="entry name" value="Cytosolic phospholipase A2 catalytic domain"/>
    <property type="match status" value="1"/>
</dbReference>
<dbReference type="InterPro" id="IPR036770">
    <property type="entry name" value="Ankyrin_rpt-contain_sf"/>
</dbReference>
<sequence>MTSFGKYVSNFVKTAVSSISPNKIISYTISQYESEYQDCERLLQEKSIYYFYKVANHFDMVYLPGLVGSSGSGENIHAYSLFRFQGEEEAGVAMFSRFMEVLDPLHLACISVGLTIDRTCLEKITTYSRNNYGWGAAHVAAAISWRELFLGEPVRRLLNEYDPISGLTPLRIAIKEKDEETVRFLVTLDNITAFESDGDGNTVVHLAAEHASKRILCLFRFVLSLRLFFPCIHNRCVDLLFANCPRCINLPDLINHNTPIHLTRNFKIFERLCDLGANLDARNDMGLTVLHMKVRDNNFEEVLALLINGADPNLCDIDGATPLHYAIIYNTSIHVIRALLAFEADPCAVNNNQHSCRHLLCRDSERYIHSDERDLALYTLDAVGAGRCPPGTVNCTAGCMDLESARKSNVNVFNGTPPEVVHHLVDLARESIEEILLSANSLNLSRLHSLSQMSKLHGVNNYSNSGSKLNTSKYSRSLTCQLRNSDDSNDSGNQGKCRTKVPKLQRRFSLCSNFHQQMESSSNATFQPPVFSIPSDSESELTSNTHFGEKLDYNSFADITETVNQLPVNTHVNGVHLPDTTCKFKPKKCTCDRSFLSKDNETPTSMDTMSSSVGESLNSTTNTPNHHLNGDTEVIDISSDEDESNKSVNGNEWSHLLTGGVGGVGGDGDGDNSYPNFSGNRTRVKRCSKWSCGPRGYRVLSLDGGGIRGLIIVQILRALEIASGKKVTELFDWIIGTSTGAAISLFMTCGKCLPCCRSLLFRFKDLVFCGKRPYPSEALETLMRYEFGENTVMTDLKHIRVAVTTLVSDRCPPLLHMFRNYKSPRARIQHIMETRQCRTKSFAYPSRSKKNNGFTHRRSTSVVQESSDREAQSPKSSSLSTSHSILNFFMNAQGLLTGNETNTGLSTSDVGSGDQFERIPPDNEQLVWKAARASGAAPTYFRPCGRFLDGGLISNNPTLDILTEIQELHLLQRLENKPITPIAVVVSLGTGRMPVIPVETVDVFRPQNIMETYRSVLGFSFLGRILVEVATMSEGRVVDRASAWCGSLGVPFFRLSPPLSADVCLDSTDVKQLLQMVVETQAYLHRVRDRIELLASLL</sequence>
<feature type="repeat" description="ANK" evidence="7">
    <location>
        <begin position="285"/>
        <end position="317"/>
    </location>
</feature>
<reference evidence="11" key="1">
    <citation type="submission" date="2022-06" db="EMBL/GenBank/DDBJ databases">
        <authorList>
            <person name="Berger JAMES D."/>
            <person name="Berger JAMES D."/>
        </authorList>
    </citation>
    <scope>NUCLEOTIDE SEQUENCE [LARGE SCALE GENOMIC DNA]</scope>
</reference>
<dbReference type="PROSITE" id="PS51635">
    <property type="entry name" value="PNPLA"/>
    <property type="match status" value="1"/>
</dbReference>
<keyword evidence="8" id="KW-0442">Lipid degradation</keyword>
<dbReference type="InterPro" id="IPR002641">
    <property type="entry name" value="PNPLA_dom"/>
</dbReference>
<evidence type="ECO:0000256" key="8">
    <source>
        <dbReference type="PROSITE-ProRule" id="PRU01161"/>
    </source>
</evidence>
<dbReference type="Pfam" id="PF13637">
    <property type="entry name" value="Ank_4"/>
    <property type="match status" value="1"/>
</dbReference>
<feature type="short sequence motif" description="DGA/G" evidence="8">
    <location>
        <begin position="949"/>
        <end position="951"/>
    </location>
</feature>
<evidence type="ECO:0000256" key="9">
    <source>
        <dbReference type="SAM" id="MobiDB-lite"/>
    </source>
</evidence>
<feature type="active site" description="Nucleophile" evidence="8">
    <location>
        <position position="738"/>
    </location>
</feature>
<comment type="catalytic activity">
    <reaction evidence="6">
        <text>a 1,2-diacyl-sn-glycero-3-phosphocholine + H2O = a 1-acyl-sn-glycero-3-phosphocholine + a fatty acid + H(+)</text>
        <dbReference type="Rhea" id="RHEA:15801"/>
        <dbReference type="ChEBI" id="CHEBI:15377"/>
        <dbReference type="ChEBI" id="CHEBI:15378"/>
        <dbReference type="ChEBI" id="CHEBI:28868"/>
        <dbReference type="ChEBI" id="CHEBI:57643"/>
        <dbReference type="ChEBI" id="CHEBI:58168"/>
        <dbReference type="EC" id="3.1.1.4"/>
    </reaction>
    <physiologicalReaction direction="left-to-right" evidence="6">
        <dbReference type="Rhea" id="RHEA:15802"/>
    </physiologicalReaction>
</comment>
<organism evidence="11 12">
    <name type="scientific">Trichobilharzia regenti</name>
    <name type="common">Nasal bird schistosome</name>
    <dbReference type="NCBI Taxonomy" id="157069"/>
    <lineage>
        <taxon>Eukaryota</taxon>
        <taxon>Metazoa</taxon>
        <taxon>Spiralia</taxon>
        <taxon>Lophotrochozoa</taxon>
        <taxon>Platyhelminthes</taxon>
        <taxon>Trematoda</taxon>
        <taxon>Digenea</taxon>
        <taxon>Strigeidida</taxon>
        <taxon>Schistosomatoidea</taxon>
        <taxon>Schistosomatidae</taxon>
        <taxon>Trichobilharzia</taxon>
    </lineage>
</organism>
<evidence type="ECO:0000256" key="5">
    <source>
        <dbReference type="ARBA" id="ARBA00023098"/>
    </source>
</evidence>
<dbReference type="Gene3D" id="1.25.40.20">
    <property type="entry name" value="Ankyrin repeat-containing domain"/>
    <property type="match status" value="2"/>
</dbReference>
<evidence type="ECO:0000259" key="10">
    <source>
        <dbReference type="PROSITE" id="PS51635"/>
    </source>
</evidence>
<feature type="short sequence motif" description="GXSXG" evidence="8">
    <location>
        <begin position="736"/>
        <end position="740"/>
    </location>
</feature>
<evidence type="ECO:0000313" key="12">
    <source>
        <dbReference type="WBParaSite" id="TREG1_25930.1"/>
    </source>
</evidence>
<dbReference type="PROSITE" id="PS50088">
    <property type="entry name" value="ANK_REPEAT"/>
    <property type="match status" value="2"/>
</dbReference>
<dbReference type="GO" id="GO:2000304">
    <property type="term" value="P:positive regulation of ceramide biosynthetic process"/>
    <property type="evidence" value="ECO:0007669"/>
    <property type="project" value="TreeGrafter"/>
</dbReference>
<feature type="compositionally biased region" description="Polar residues" evidence="9">
    <location>
        <begin position="602"/>
        <end position="626"/>
    </location>
</feature>
<dbReference type="InterPro" id="IPR002110">
    <property type="entry name" value="Ankyrin_rpt"/>
</dbReference>
<feature type="short sequence motif" description="GXGXXG" evidence="8">
    <location>
        <begin position="704"/>
        <end position="709"/>
    </location>
</feature>
<feature type="active site" description="Proton acceptor" evidence="8">
    <location>
        <position position="949"/>
    </location>
</feature>
<dbReference type="Pfam" id="PF01734">
    <property type="entry name" value="Patatin"/>
    <property type="match status" value="1"/>
</dbReference>
<dbReference type="PROSITE" id="PS50297">
    <property type="entry name" value="ANK_REP_REGION"/>
    <property type="match status" value="1"/>
</dbReference>
<dbReference type="GO" id="GO:0005739">
    <property type="term" value="C:mitochondrion"/>
    <property type="evidence" value="ECO:0007669"/>
    <property type="project" value="TreeGrafter"/>
</dbReference>
<feature type="domain" description="PNPLA" evidence="10">
    <location>
        <begin position="700"/>
        <end position="962"/>
    </location>
</feature>
<dbReference type="Proteomes" id="UP000050795">
    <property type="component" value="Unassembled WGS sequence"/>
</dbReference>
<evidence type="ECO:0000256" key="6">
    <source>
        <dbReference type="ARBA" id="ARBA00023422"/>
    </source>
</evidence>
<name>A0AA85JJW0_TRIRE</name>
<evidence type="ECO:0000256" key="3">
    <source>
        <dbReference type="ARBA" id="ARBA00022801"/>
    </source>
</evidence>
<dbReference type="PANTHER" id="PTHR24139">
    <property type="entry name" value="CALCIUM-INDEPENDENT PHOSPHOLIPASE A2"/>
    <property type="match status" value="1"/>
</dbReference>
<evidence type="ECO:0000256" key="1">
    <source>
        <dbReference type="ARBA" id="ARBA00013278"/>
    </source>
</evidence>
<evidence type="ECO:0000256" key="7">
    <source>
        <dbReference type="PROSITE-ProRule" id="PRU00023"/>
    </source>
</evidence>
<dbReference type="WBParaSite" id="TREG1_25930.1">
    <property type="protein sequence ID" value="TREG1_25930.1"/>
    <property type="gene ID" value="TREG1_25930"/>
</dbReference>
<evidence type="ECO:0000256" key="4">
    <source>
        <dbReference type="ARBA" id="ARBA00023043"/>
    </source>
</evidence>
<dbReference type="InterPro" id="IPR047148">
    <property type="entry name" value="PLPL9"/>
</dbReference>
<keyword evidence="2" id="KW-0677">Repeat</keyword>
<dbReference type="GO" id="GO:0052816">
    <property type="term" value="F:long-chain fatty acyl-CoA hydrolase activity"/>
    <property type="evidence" value="ECO:0007669"/>
    <property type="project" value="TreeGrafter"/>
</dbReference>
<dbReference type="GO" id="GO:0016042">
    <property type="term" value="P:lipid catabolic process"/>
    <property type="evidence" value="ECO:0007669"/>
    <property type="project" value="UniProtKB-UniRule"/>
</dbReference>
<dbReference type="SUPFAM" id="SSF48403">
    <property type="entry name" value="Ankyrin repeat"/>
    <property type="match status" value="1"/>
</dbReference>
<dbReference type="AlphaFoldDB" id="A0AA85JJW0"/>
<feature type="compositionally biased region" description="Basic residues" evidence="9">
    <location>
        <begin position="847"/>
        <end position="859"/>
    </location>
</feature>
<dbReference type="SUPFAM" id="SSF52151">
    <property type="entry name" value="FabD/lysophospholipase-like"/>
    <property type="match status" value="1"/>
</dbReference>
<dbReference type="PANTHER" id="PTHR24139:SF34">
    <property type="entry name" value="85_88 KDA CALCIUM-INDEPENDENT PHOSPHOLIPASE A2"/>
    <property type="match status" value="1"/>
</dbReference>
<evidence type="ECO:0000256" key="2">
    <source>
        <dbReference type="ARBA" id="ARBA00022737"/>
    </source>
</evidence>